<organism evidence="15 16">
    <name type="scientific">Toxocara canis</name>
    <name type="common">Canine roundworm</name>
    <dbReference type="NCBI Taxonomy" id="6265"/>
    <lineage>
        <taxon>Eukaryota</taxon>
        <taxon>Metazoa</taxon>
        <taxon>Ecdysozoa</taxon>
        <taxon>Nematoda</taxon>
        <taxon>Chromadorea</taxon>
        <taxon>Rhabditida</taxon>
        <taxon>Spirurina</taxon>
        <taxon>Ascaridomorpha</taxon>
        <taxon>Ascaridoidea</taxon>
        <taxon>Toxocaridae</taxon>
        <taxon>Toxocara</taxon>
    </lineage>
</organism>
<keyword evidence="16" id="KW-1185">Reference proteome</keyword>
<evidence type="ECO:0000256" key="6">
    <source>
        <dbReference type="ARBA" id="ARBA00022729"/>
    </source>
</evidence>
<name>A0A0B2VBM4_TOXCA</name>
<dbReference type="Gene3D" id="3.80.10.10">
    <property type="entry name" value="Ribonuclease Inhibitor"/>
    <property type="match status" value="3"/>
</dbReference>
<dbReference type="InterPro" id="IPR003591">
    <property type="entry name" value="Leu-rich_rpt_typical-subtyp"/>
</dbReference>
<evidence type="ECO:0000256" key="3">
    <source>
        <dbReference type="ARBA" id="ARBA00022475"/>
    </source>
</evidence>
<dbReference type="STRING" id="6265.A0A0B2VBM4"/>
<comment type="subcellular location">
    <subcellularLocation>
        <location evidence="1">Cell membrane</location>
        <topology evidence="1">Single-pass membrane protein</topology>
    </subcellularLocation>
</comment>
<keyword evidence="8 14" id="KW-1133">Transmembrane helix</keyword>
<evidence type="ECO:0000313" key="15">
    <source>
        <dbReference type="EMBL" id="KHN78390.1"/>
    </source>
</evidence>
<dbReference type="EMBL" id="JPKZ01002101">
    <property type="protein sequence ID" value="KHN78390.1"/>
    <property type="molecule type" value="Genomic_DNA"/>
</dbReference>
<evidence type="ECO:0000256" key="10">
    <source>
        <dbReference type="ARBA" id="ARBA00023136"/>
    </source>
</evidence>
<evidence type="ECO:0000256" key="5">
    <source>
        <dbReference type="ARBA" id="ARBA00022692"/>
    </source>
</evidence>
<dbReference type="Proteomes" id="UP000031036">
    <property type="component" value="Unassembled WGS sequence"/>
</dbReference>
<dbReference type="PANTHER" id="PTHR46473:SF10">
    <property type="entry name" value="LD45603P-RELATED"/>
    <property type="match status" value="1"/>
</dbReference>
<evidence type="ECO:0000256" key="4">
    <source>
        <dbReference type="ARBA" id="ARBA00022614"/>
    </source>
</evidence>
<dbReference type="AlphaFoldDB" id="A0A0B2VBM4"/>
<dbReference type="Pfam" id="PF13855">
    <property type="entry name" value="LRR_8"/>
    <property type="match status" value="3"/>
</dbReference>
<accession>A0A0B2VBM4</accession>
<dbReference type="InterPro" id="IPR001611">
    <property type="entry name" value="Leu-rich_rpt"/>
</dbReference>
<protein>
    <submittedName>
        <fullName evidence="15">Leucine-rich repeat-containing G-protein coupled receptor 5</fullName>
    </submittedName>
</protein>
<keyword evidence="6" id="KW-0732">Signal</keyword>
<reference evidence="15 16" key="1">
    <citation type="submission" date="2014-11" db="EMBL/GenBank/DDBJ databases">
        <title>Genetic blueprint of the zoonotic pathogen Toxocara canis.</title>
        <authorList>
            <person name="Zhu X.-Q."/>
            <person name="Korhonen P.K."/>
            <person name="Cai H."/>
            <person name="Young N.D."/>
            <person name="Nejsum P."/>
            <person name="von Samson-Himmelstjerna G."/>
            <person name="Boag P.R."/>
            <person name="Tan P."/>
            <person name="Li Q."/>
            <person name="Min J."/>
            <person name="Yang Y."/>
            <person name="Wang X."/>
            <person name="Fang X."/>
            <person name="Hall R.S."/>
            <person name="Hofmann A."/>
            <person name="Sternberg P.W."/>
            <person name="Jex A.R."/>
            <person name="Gasser R.B."/>
        </authorList>
    </citation>
    <scope>NUCLEOTIDE SEQUENCE [LARGE SCALE GENOMIC DNA]</scope>
    <source>
        <strain evidence="15">PN_DK_2014</strain>
    </source>
</reference>
<evidence type="ECO:0000256" key="13">
    <source>
        <dbReference type="ARBA" id="ARBA00023303"/>
    </source>
</evidence>
<dbReference type="OMA" id="SFNDMVT"/>
<keyword evidence="15" id="KW-0675">Receptor</keyword>
<dbReference type="InterPro" id="IPR051432">
    <property type="entry name" value="KCNMA1_auxiliary"/>
</dbReference>
<proteinExistence type="predicted"/>
<evidence type="ECO:0000256" key="9">
    <source>
        <dbReference type="ARBA" id="ARBA00023065"/>
    </source>
</evidence>
<dbReference type="SMART" id="SM00369">
    <property type="entry name" value="LRR_TYP"/>
    <property type="match status" value="9"/>
</dbReference>
<dbReference type="SUPFAM" id="SSF52058">
    <property type="entry name" value="L domain-like"/>
    <property type="match status" value="2"/>
</dbReference>
<sequence>MVLLGCRELRIATDGKIQRCIDGEYDEIDETKAFQGIQCIQGKSAGFYHTLSIKQVALSNSNRHAVPMLGDKTAMRIVLCTALYGVVLTQAMCPSGCKCTTDDRHLVRCDDAPLGDIPSLLDPRTKTLSMSNCTLNHLDPDVLELYPDLEFLDLSHNELERLDVGIFQYQTKLRVLRLHENNLSHVQRGSLAGLTQLQLLDLSANRLNGIEPSSMEHLQSLVELNLSENSLTDIPSTAFDGLSKLRKLDLSYNQFSRIDLAMLADVRLLEVLILRNNRISEVESTSLSKHDSLKHLDLGSNRIASLTDVALQGLGMLQYLNLSSNIGFWTLIWEERVAAVGCLLRSMPEFADEVEQLSFASSGSLVLLLKQGLRRTSSMSLQGLESLRELDLSANNFFELNASSFKGLSALHTLSLSQLHNLRLIEMNAFSGLPALQFVNLSSCAALEKIDDGAFGIVENLRVLDLSWCKLRRIPPNLVQWSRLKSLHLSGNLLHCDCEQLSFLPELARSLNLTDVMCTTPEDLSLKLIAELPPTCSTLSESEVSLIVVVSLLAIVSILLLIGFFLRRRINCCCSTNKSGAPLYGRSLLVSSTGYDKTDLLSDKTFYSTANRNSNRDSASRLTSLNDDEGGYYSSMLLPEVYPPQLYSASRPYLYGQTPEYCPIPPSAATIPSPPLLTDEDCSSENKCNFKIISEYPIPITEL</sequence>
<evidence type="ECO:0000256" key="2">
    <source>
        <dbReference type="ARBA" id="ARBA00022448"/>
    </source>
</evidence>
<keyword evidence="4" id="KW-0433">Leucine-rich repeat</keyword>
<evidence type="ECO:0000256" key="1">
    <source>
        <dbReference type="ARBA" id="ARBA00004162"/>
    </source>
</evidence>
<dbReference type="PANTHER" id="PTHR46473">
    <property type="entry name" value="GH08155P"/>
    <property type="match status" value="1"/>
</dbReference>
<dbReference type="Pfam" id="PF00560">
    <property type="entry name" value="LRR_1"/>
    <property type="match status" value="1"/>
</dbReference>
<keyword evidence="2" id="KW-0813">Transport</keyword>
<keyword evidence="7" id="KW-0677">Repeat</keyword>
<evidence type="ECO:0000256" key="11">
    <source>
        <dbReference type="ARBA" id="ARBA00023157"/>
    </source>
</evidence>
<dbReference type="OrthoDB" id="1055097at2759"/>
<gene>
    <name evidence="15" type="primary">Lgr5</name>
    <name evidence="15" type="ORF">Tcan_05125</name>
</gene>
<dbReference type="PROSITE" id="PS51450">
    <property type="entry name" value="LRR"/>
    <property type="match status" value="4"/>
</dbReference>
<keyword evidence="3" id="KW-1003">Cell membrane</keyword>
<comment type="caution">
    <text evidence="15">The sequence shown here is derived from an EMBL/GenBank/DDBJ whole genome shotgun (WGS) entry which is preliminary data.</text>
</comment>
<evidence type="ECO:0000256" key="14">
    <source>
        <dbReference type="SAM" id="Phobius"/>
    </source>
</evidence>
<keyword evidence="9" id="KW-0406">Ion transport</keyword>
<feature type="transmembrane region" description="Helical" evidence="14">
    <location>
        <begin position="544"/>
        <end position="566"/>
    </location>
</feature>
<dbReference type="GO" id="GO:0034220">
    <property type="term" value="P:monoatomic ion transmembrane transport"/>
    <property type="evidence" value="ECO:0007669"/>
    <property type="project" value="UniProtKB-KW"/>
</dbReference>
<keyword evidence="11" id="KW-1015">Disulfide bond</keyword>
<dbReference type="SMART" id="SM00365">
    <property type="entry name" value="LRR_SD22"/>
    <property type="match status" value="4"/>
</dbReference>
<evidence type="ECO:0000256" key="8">
    <source>
        <dbReference type="ARBA" id="ARBA00022989"/>
    </source>
</evidence>
<evidence type="ECO:0000256" key="12">
    <source>
        <dbReference type="ARBA" id="ARBA00023180"/>
    </source>
</evidence>
<evidence type="ECO:0000256" key="7">
    <source>
        <dbReference type="ARBA" id="ARBA00022737"/>
    </source>
</evidence>
<keyword evidence="13" id="KW-0407">Ion channel</keyword>
<evidence type="ECO:0000313" key="16">
    <source>
        <dbReference type="Proteomes" id="UP000031036"/>
    </source>
</evidence>
<keyword evidence="10 14" id="KW-0472">Membrane</keyword>
<keyword evidence="5 14" id="KW-0812">Transmembrane</keyword>
<keyword evidence="12" id="KW-0325">Glycoprotein</keyword>
<dbReference type="PRINTS" id="PR00019">
    <property type="entry name" value="LEURICHRPT"/>
</dbReference>
<dbReference type="FunFam" id="3.80.10.10:FF:000770">
    <property type="entry name" value="Uncharacterized protein"/>
    <property type="match status" value="1"/>
</dbReference>
<dbReference type="GO" id="GO:0005886">
    <property type="term" value="C:plasma membrane"/>
    <property type="evidence" value="ECO:0007669"/>
    <property type="project" value="UniProtKB-SubCell"/>
</dbReference>
<dbReference type="InterPro" id="IPR032675">
    <property type="entry name" value="LRR_dom_sf"/>
</dbReference>